<evidence type="ECO:0000313" key="3">
    <source>
        <dbReference type="EMBL" id="OXB17130.1"/>
    </source>
</evidence>
<dbReference type="InterPro" id="IPR012338">
    <property type="entry name" value="Beta-lactam/transpept-like"/>
</dbReference>
<dbReference type="PANTHER" id="PTHR46825">
    <property type="entry name" value="D-ALANYL-D-ALANINE-CARBOXYPEPTIDASE/ENDOPEPTIDASE AMPH"/>
    <property type="match status" value="1"/>
</dbReference>
<dbReference type="PANTHER" id="PTHR46825:SF9">
    <property type="entry name" value="BETA-LACTAMASE-RELATED DOMAIN-CONTAINING PROTEIN"/>
    <property type="match status" value="1"/>
</dbReference>
<sequence>MRSPVIVQKRIKKQLDAMINRFLLTIILGTFWAINIEAQVKSNKKIDAYIVEIKKQYNIPGLAVAVVKNGVLIHKKNYGLANIEMSVPVTDKTLFPLFSTTKVMSVVAVYQLIEQNKLSLESTISDFVEDLPDSWKKVRIKNLLTHSSGLPDIVEYTDSKEEDTKQKVYSDTIKFSPGNQFDYNQTNFWLLNRIVQKVTRKKLSEYILDTQFPLSQKEAVFEGNNLKVVENLTYGYVNTANSGQILKRNWNFPEYEYGAAALNLTLDAFVEWNRKLDSNEFISEQTKVQLLKPFDYEVKRDFTYGLDFIKVKGEVSYGFSGGVSTAFRKFPDKKLTIILLANGMFIPTDKLNGINEVVNNIASIASP</sequence>
<reference evidence="4" key="2">
    <citation type="submission" date="2016-09" db="EMBL/GenBank/DDBJ databases">
        <authorList>
            <person name="Chen S."/>
            <person name="Walker E."/>
        </authorList>
    </citation>
    <scope>NUCLEOTIDE SEQUENCE [LARGE SCALE GENOMIC DNA]</scope>
    <source>
        <strain evidence="4">MSU</strain>
    </source>
</reference>
<comment type="caution">
    <text evidence="2">The sequence shown here is derived from an EMBL/GenBank/DDBJ whole genome shotgun (WGS) entry which is preliminary data.</text>
</comment>
<dbReference type="OrthoDB" id="9793489at2"/>
<organism evidence="2 4">
    <name type="scientific">Flavobacterium tructae</name>
    <dbReference type="NCBI Taxonomy" id="1114873"/>
    <lineage>
        <taxon>Bacteria</taxon>
        <taxon>Pseudomonadati</taxon>
        <taxon>Bacteroidota</taxon>
        <taxon>Flavobacteriia</taxon>
        <taxon>Flavobacteriales</taxon>
        <taxon>Flavobacteriaceae</taxon>
        <taxon>Flavobacterium</taxon>
    </lineage>
</organism>
<evidence type="ECO:0000313" key="5">
    <source>
        <dbReference type="Proteomes" id="UP000198319"/>
    </source>
</evidence>
<feature type="domain" description="Beta-lactamase-related" evidence="1">
    <location>
        <begin position="46"/>
        <end position="345"/>
    </location>
</feature>
<evidence type="ECO:0000313" key="4">
    <source>
        <dbReference type="Proteomes" id="UP000180252"/>
    </source>
</evidence>
<reference evidence="3 5" key="3">
    <citation type="submission" date="2016-11" db="EMBL/GenBank/DDBJ databases">
        <title>Whole genomes of Flavobacteriaceae.</title>
        <authorList>
            <person name="Stine C."/>
            <person name="Li C."/>
            <person name="Tadesse D."/>
        </authorList>
    </citation>
    <scope>NUCLEOTIDE SEQUENCE [LARGE SCALE GENOMIC DNA]</scope>
    <source>
        <strain evidence="3 5">ATCC BAA-2541</strain>
    </source>
</reference>
<gene>
    <name evidence="3" type="ORF">B0A71_17855</name>
    <name evidence="2" type="ORF">BHE19_08565</name>
</gene>
<reference evidence="2" key="1">
    <citation type="submission" date="2016-09" db="EMBL/GenBank/DDBJ databases">
        <authorList>
            <person name="Capua I."/>
            <person name="De Benedictis P."/>
            <person name="Joannis T."/>
            <person name="Lombin L.H."/>
            <person name="Cattoli G."/>
        </authorList>
    </citation>
    <scope>NUCLEOTIDE SEQUENCE [LARGE SCALE GENOMIC DNA]</scope>
    <source>
        <strain evidence="2">MSU</strain>
    </source>
</reference>
<dbReference type="InterPro" id="IPR050491">
    <property type="entry name" value="AmpC-like"/>
</dbReference>
<dbReference type="AlphaFoldDB" id="A0A1S1J8P2"/>
<dbReference type="Proteomes" id="UP000198319">
    <property type="component" value="Unassembled WGS sequence"/>
</dbReference>
<dbReference type="Proteomes" id="UP000180252">
    <property type="component" value="Unassembled WGS sequence"/>
</dbReference>
<dbReference type="SUPFAM" id="SSF56601">
    <property type="entry name" value="beta-lactamase/transpeptidase-like"/>
    <property type="match status" value="1"/>
</dbReference>
<protein>
    <recommendedName>
        <fullName evidence="1">Beta-lactamase-related domain-containing protein</fullName>
    </recommendedName>
</protein>
<dbReference type="Gene3D" id="3.40.710.10">
    <property type="entry name" value="DD-peptidase/beta-lactamase superfamily"/>
    <property type="match status" value="1"/>
</dbReference>
<evidence type="ECO:0000313" key="2">
    <source>
        <dbReference type="EMBL" id="OHT45869.1"/>
    </source>
</evidence>
<evidence type="ECO:0000259" key="1">
    <source>
        <dbReference type="Pfam" id="PF00144"/>
    </source>
</evidence>
<dbReference type="Pfam" id="PF00144">
    <property type="entry name" value="Beta-lactamase"/>
    <property type="match status" value="1"/>
</dbReference>
<proteinExistence type="predicted"/>
<name>A0A1S1J8P2_9FLAO</name>
<dbReference type="STRING" id="1278819.BHE19_08565"/>
<dbReference type="InterPro" id="IPR001466">
    <property type="entry name" value="Beta-lactam-related"/>
</dbReference>
<keyword evidence="5" id="KW-1185">Reference proteome</keyword>
<accession>A0A1S1J8P2</accession>
<dbReference type="EMBL" id="MIKE01000022">
    <property type="protein sequence ID" value="OHT45869.1"/>
    <property type="molecule type" value="Genomic_DNA"/>
</dbReference>
<dbReference type="EMBL" id="MUHG01000026">
    <property type="protein sequence ID" value="OXB17130.1"/>
    <property type="molecule type" value="Genomic_DNA"/>
</dbReference>